<dbReference type="AlphaFoldDB" id="A0A495EBW6"/>
<keyword evidence="3" id="KW-1185">Reference proteome</keyword>
<dbReference type="InterPro" id="IPR015919">
    <property type="entry name" value="Cadherin-like_sf"/>
</dbReference>
<dbReference type="InterPro" id="IPR002126">
    <property type="entry name" value="Cadherin-like_dom"/>
</dbReference>
<dbReference type="EMBL" id="RBIQ01000007">
    <property type="protein sequence ID" value="RKR14043.1"/>
    <property type="molecule type" value="Genomic_DNA"/>
</dbReference>
<dbReference type="PROSITE" id="PS51257">
    <property type="entry name" value="PROKAR_LIPOPROTEIN"/>
    <property type="match status" value="1"/>
</dbReference>
<dbReference type="GO" id="GO:0016020">
    <property type="term" value="C:membrane"/>
    <property type="evidence" value="ECO:0007669"/>
    <property type="project" value="InterPro"/>
</dbReference>
<dbReference type="PROSITE" id="PS50268">
    <property type="entry name" value="CADHERIN_2"/>
    <property type="match status" value="1"/>
</dbReference>
<evidence type="ECO:0000313" key="2">
    <source>
        <dbReference type="EMBL" id="RKR14043.1"/>
    </source>
</evidence>
<sequence length="331" mass="36905">MKKIIIPIFSLLIFSCSKDSTNESNDIGNNNPEFTANQSFSIEEHSAFESSIGTIKAIDKDNDALTYTIQSEADLIINENTGEITIGENTILDFETTPSISATISVFDGTTIVDEDITITLENIEEYAVLTAEQKELVDYFRYLTLWEDSNTLSAIQKWGAPMKIFLDGTISSDYRATVQSVLDQYNTLFNLGEFSITIVDTKAESNAHLYYGEAQEIEALWPDMYEIIEGKAYHGYAISSGTGLALNNSRIWISSPIETLLKHEIGHSLGLGHSNKCDEEKSFLCSTISPNNDFLDVEKEIIRFLYHEDMVPGTTAEELNNAVGNLILLR</sequence>
<dbReference type="Proteomes" id="UP000269412">
    <property type="component" value="Unassembled WGS sequence"/>
</dbReference>
<protein>
    <recommendedName>
        <fullName evidence="1">Cadherin domain-containing protein</fullName>
    </recommendedName>
</protein>
<feature type="domain" description="Cadherin" evidence="1">
    <location>
        <begin position="34"/>
        <end position="141"/>
    </location>
</feature>
<dbReference type="SUPFAM" id="SSF55486">
    <property type="entry name" value="Metalloproteases ('zincins'), catalytic domain"/>
    <property type="match status" value="1"/>
</dbReference>
<accession>A0A495EBW6</accession>
<evidence type="ECO:0000313" key="3">
    <source>
        <dbReference type="Proteomes" id="UP000269412"/>
    </source>
</evidence>
<dbReference type="Pfam" id="PF11150">
    <property type="entry name" value="DUF2927"/>
    <property type="match status" value="1"/>
</dbReference>
<dbReference type="SUPFAM" id="SSF49313">
    <property type="entry name" value="Cadherin-like"/>
    <property type="match status" value="1"/>
</dbReference>
<evidence type="ECO:0000259" key="1">
    <source>
        <dbReference type="PROSITE" id="PS50268"/>
    </source>
</evidence>
<dbReference type="InterPro" id="IPR024079">
    <property type="entry name" value="MetalloPept_cat_dom_sf"/>
</dbReference>
<dbReference type="GO" id="GO:0008237">
    <property type="term" value="F:metallopeptidase activity"/>
    <property type="evidence" value="ECO:0007669"/>
    <property type="project" value="InterPro"/>
</dbReference>
<name>A0A495EBW6_9FLAO</name>
<comment type="caution">
    <text evidence="2">The sequence shown here is derived from an EMBL/GenBank/DDBJ whole genome shotgun (WGS) entry which is preliminary data.</text>
</comment>
<dbReference type="Gene3D" id="3.40.390.10">
    <property type="entry name" value="Collagenase (Catalytic Domain)"/>
    <property type="match status" value="1"/>
</dbReference>
<dbReference type="GO" id="GO:0005509">
    <property type="term" value="F:calcium ion binding"/>
    <property type="evidence" value="ECO:0007669"/>
    <property type="project" value="InterPro"/>
</dbReference>
<gene>
    <name evidence="2" type="ORF">CLV91_0112</name>
</gene>
<organism evidence="2 3">
    <name type="scientific">Maribacter vaceletii</name>
    <dbReference type="NCBI Taxonomy" id="1206816"/>
    <lineage>
        <taxon>Bacteria</taxon>
        <taxon>Pseudomonadati</taxon>
        <taxon>Bacteroidota</taxon>
        <taxon>Flavobacteriia</taxon>
        <taxon>Flavobacteriales</taxon>
        <taxon>Flavobacteriaceae</taxon>
        <taxon>Maribacter</taxon>
    </lineage>
</organism>
<dbReference type="Gene3D" id="2.60.40.60">
    <property type="entry name" value="Cadherins"/>
    <property type="match status" value="1"/>
</dbReference>
<dbReference type="GO" id="GO:0007156">
    <property type="term" value="P:homophilic cell adhesion via plasma membrane adhesion molecules"/>
    <property type="evidence" value="ECO:0007669"/>
    <property type="project" value="InterPro"/>
</dbReference>
<dbReference type="InterPro" id="IPR021323">
    <property type="entry name" value="DUF2927"/>
</dbReference>
<dbReference type="OrthoDB" id="1439291at2"/>
<dbReference type="RefSeq" id="WP_121062917.1">
    <property type="nucleotide sequence ID" value="NZ_RBIQ01000007.1"/>
</dbReference>
<proteinExistence type="predicted"/>
<reference evidence="2 3" key="1">
    <citation type="submission" date="2018-10" db="EMBL/GenBank/DDBJ databases">
        <title>Genomic Encyclopedia of Archaeal and Bacterial Type Strains, Phase II (KMG-II): from individual species to whole genera.</title>
        <authorList>
            <person name="Goeker M."/>
        </authorList>
    </citation>
    <scope>NUCLEOTIDE SEQUENCE [LARGE SCALE GENOMIC DNA]</scope>
    <source>
        <strain evidence="2 3">DSM 25230</strain>
    </source>
</reference>